<dbReference type="Proteomes" id="UP000837857">
    <property type="component" value="Chromosome 29"/>
</dbReference>
<gene>
    <name evidence="2" type="ORF">IPOD504_LOCUS11757</name>
</gene>
<name>A0ABN8IQC9_9NEOP</name>
<protein>
    <submittedName>
        <fullName evidence="2">Uncharacterized protein</fullName>
    </submittedName>
</protein>
<evidence type="ECO:0000313" key="3">
    <source>
        <dbReference type="Proteomes" id="UP000837857"/>
    </source>
</evidence>
<evidence type="ECO:0000313" key="2">
    <source>
        <dbReference type="EMBL" id="CAH2062190.1"/>
    </source>
</evidence>
<sequence length="253" mass="26797">MTGATLQPGLPPMGSTRPSDPVLPRVGSTGASDPCLPCFGPRPTLVSTTQLDLWTPPVPPLRNPAYLGEHHSTGPLDSTCPSASDPGLPCFGPRPTLVSTTTQLDLWTPPVPPLRTLPTLVSTTQLDLWTPPVPPLRTPAYLGEHHSTGPLDSTCPSASDPGLPCTTQLDLWTPPVPPLRTPAYLGEHHSTGTFGLHLSLRFGTLPTLVSTTQLDLWTPPVPPLRTPAYLGEHHSTGPLDSTCPSASEPCLPW</sequence>
<feature type="region of interest" description="Disordered" evidence="1">
    <location>
        <begin position="232"/>
        <end position="253"/>
    </location>
</feature>
<organism evidence="2 3">
    <name type="scientific">Iphiclides podalirius</name>
    <name type="common">scarce swallowtail</name>
    <dbReference type="NCBI Taxonomy" id="110791"/>
    <lineage>
        <taxon>Eukaryota</taxon>
        <taxon>Metazoa</taxon>
        <taxon>Ecdysozoa</taxon>
        <taxon>Arthropoda</taxon>
        <taxon>Hexapoda</taxon>
        <taxon>Insecta</taxon>
        <taxon>Pterygota</taxon>
        <taxon>Neoptera</taxon>
        <taxon>Endopterygota</taxon>
        <taxon>Lepidoptera</taxon>
        <taxon>Glossata</taxon>
        <taxon>Ditrysia</taxon>
        <taxon>Papilionoidea</taxon>
        <taxon>Papilionidae</taxon>
        <taxon>Papilioninae</taxon>
        <taxon>Iphiclides</taxon>
    </lineage>
</organism>
<evidence type="ECO:0000256" key="1">
    <source>
        <dbReference type="SAM" id="MobiDB-lite"/>
    </source>
</evidence>
<feature type="region of interest" description="Disordered" evidence="1">
    <location>
        <begin position="1"/>
        <end position="28"/>
    </location>
</feature>
<accession>A0ABN8IQC9</accession>
<reference evidence="2" key="1">
    <citation type="submission" date="2022-03" db="EMBL/GenBank/DDBJ databases">
        <authorList>
            <person name="Martin H S."/>
        </authorList>
    </citation>
    <scope>NUCLEOTIDE SEQUENCE</scope>
</reference>
<feature type="non-terminal residue" evidence="2">
    <location>
        <position position="1"/>
    </location>
</feature>
<proteinExistence type="predicted"/>
<keyword evidence="3" id="KW-1185">Reference proteome</keyword>
<dbReference type="EMBL" id="OW152841">
    <property type="protein sequence ID" value="CAH2062190.1"/>
    <property type="molecule type" value="Genomic_DNA"/>
</dbReference>